<dbReference type="EMBL" id="CATQJL010000316">
    <property type="protein sequence ID" value="CAJ0605829.1"/>
    <property type="molecule type" value="Genomic_DNA"/>
</dbReference>
<evidence type="ECO:0000256" key="4">
    <source>
        <dbReference type="ARBA" id="ARBA00022723"/>
    </source>
</evidence>
<comment type="similarity">
    <text evidence="2">Belongs to the peptidase M13 family.</text>
</comment>
<feature type="signal peptide" evidence="8">
    <location>
        <begin position="1"/>
        <end position="19"/>
    </location>
</feature>
<keyword evidence="6" id="KW-0862">Zinc</keyword>
<protein>
    <submittedName>
        <fullName evidence="11">Uncharacterized protein</fullName>
    </submittedName>
</protein>
<evidence type="ECO:0000256" key="7">
    <source>
        <dbReference type="ARBA" id="ARBA00023049"/>
    </source>
</evidence>
<dbReference type="GO" id="GO:0046872">
    <property type="term" value="F:metal ion binding"/>
    <property type="evidence" value="ECO:0007669"/>
    <property type="project" value="UniProtKB-KW"/>
</dbReference>
<accession>A0AA36H856</accession>
<evidence type="ECO:0000313" key="12">
    <source>
        <dbReference type="Proteomes" id="UP001176961"/>
    </source>
</evidence>
<keyword evidence="4" id="KW-0479">Metal-binding</keyword>
<keyword evidence="8" id="KW-0732">Signal</keyword>
<evidence type="ECO:0000256" key="2">
    <source>
        <dbReference type="ARBA" id="ARBA00007357"/>
    </source>
</evidence>
<dbReference type="SUPFAM" id="SSF55486">
    <property type="entry name" value="Metalloproteases ('zincins'), catalytic domain"/>
    <property type="match status" value="1"/>
</dbReference>
<keyword evidence="5" id="KW-0378">Hydrolase</keyword>
<sequence>MYWTLVFVPFCWCIPNTAPSYEDNVTDIGLSADDKGYEIASEILRKSINFSANPCEDFFEFTCGNWIASNPIPKDKVSYGHVEILEDKVQEQMRDLFESNEVFGSKAVNALKAFYKKCMDKDELNRIGAKRLIENVKSFGVWPALEGDDKWKEENYNLTSLLIHVYRSRRVLAFVNFDLDDTKIRRLIQFGRGNLFLDKDEYLDREKNGTYIGALKKFLTRQIEEFQRDGGLPTNKSKIEKDVDEIIDLEFRIAEIMDADVDDTDSHIKINHLWEMQKLMPLVNWRQFFSAVAPFDSQEYLASDPKILVNDHGYMSRVNELLQSTDPRIITNYVFMLFSQSFSITGEMGEKYEDIKQEYIQTMYEKQRKIPRWKFCTGITMRLMNYATTALYVKKALHENAKEDVFEIANALKEEFREILNTSKWIDDETRNEALNKLEHMVRQVAYPKFILDEERLDRYYGEMDVRDTDSLGEMVEKVIQWRIKNFFKQLMTVLNRFVIFNSADVNASYKPYINSLQVKAGILHPPFFHHTFPRALNYGGIGAVIGHEITHGFDIRGRRYDAFGVFRKWWYDDEEEDEQRSQCLIDQYGKIEVPGTGYKVKGKRTLQENIADHGGVKLAYRHGGKEERIKGLEQFNNEQMFFLGYATIWCGHKTNDAMIDTIRKDVHAPKRYRVNQVLANQPEFAAAFNCEVGSAMNPSKRCAVW</sequence>
<reference evidence="11" key="1">
    <citation type="submission" date="2023-07" db="EMBL/GenBank/DDBJ databases">
        <authorList>
            <consortium name="CYATHOMIX"/>
        </authorList>
    </citation>
    <scope>NUCLEOTIDE SEQUENCE</scope>
    <source>
        <strain evidence="11">N/A</strain>
    </source>
</reference>
<keyword evidence="12" id="KW-1185">Reference proteome</keyword>
<evidence type="ECO:0000256" key="6">
    <source>
        <dbReference type="ARBA" id="ARBA00022833"/>
    </source>
</evidence>
<evidence type="ECO:0000256" key="5">
    <source>
        <dbReference type="ARBA" id="ARBA00022801"/>
    </source>
</evidence>
<feature type="chain" id="PRO_5041292081" evidence="8">
    <location>
        <begin position="20"/>
        <end position="706"/>
    </location>
</feature>
<comment type="caution">
    <text evidence="11">The sequence shown here is derived from an EMBL/GenBank/DDBJ whole genome shotgun (WGS) entry which is preliminary data.</text>
</comment>
<evidence type="ECO:0000259" key="9">
    <source>
        <dbReference type="Pfam" id="PF01431"/>
    </source>
</evidence>
<dbReference type="Pfam" id="PF05649">
    <property type="entry name" value="Peptidase_M13_N"/>
    <property type="match status" value="1"/>
</dbReference>
<dbReference type="Gene3D" id="3.40.390.10">
    <property type="entry name" value="Collagenase (Catalytic Domain)"/>
    <property type="match status" value="1"/>
</dbReference>
<keyword evidence="7" id="KW-0482">Metalloprotease</keyword>
<evidence type="ECO:0000256" key="3">
    <source>
        <dbReference type="ARBA" id="ARBA00022670"/>
    </source>
</evidence>
<evidence type="ECO:0000259" key="10">
    <source>
        <dbReference type="Pfam" id="PF05649"/>
    </source>
</evidence>
<dbReference type="GO" id="GO:0005886">
    <property type="term" value="C:plasma membrane"/>
    <property type="evidence" value="ECO:0007669"/>
    <property type="project" value="TreeGrafter"/>
</dbReference>
<dbReference type="InterPro" id="IPR018497">
    <property type="entry name" value="Peptidase_M13_C"/>
</dbReference>
<organism evidence="11 12">
    <name type="scientific">Cylicocyclus nassatus</name>
    <name type="common">Nematode worm</name>
    <dbReference type="NCBI Taxonomy" id="53992"/>
    <lineage>
        <taxon>Eukaryota</taxon>
        <taxon>Metazoa</taxon>
        <taxon>Ecdysozoa</taxon>
        <taxon>Nematoda</taxon>
        <taxon>Chromadorea</taxon>
        <taxon>Rhabditida</taxon>
        <taxon>Rhabditina</taxon>
        <taxon>Rhabditomorpha</taxon>
        <taxon>Strongyloidea</taxon>
        <taxon>Strongylidae</taxon>
        <taxon>Cylicocyclus</taxon>
    </lineage>
</organism>
<gene>
    <name evidence="11" type="ORF">CYNAS_LOCUS17812</name>
</gene>
<evidence type="ECO:0000256" key="8">
    <source>
        <dbReference type="SAM" id="SignalP"/>
    </source>
</evidence>
<dbReference type="PANTHER" id="PTHR11733">
    <property type="entry name" value="ZINC METALLOPROTEASE FAMILY M13 NEPRILYSIN-RELATED"/>
    <property type="match status" value="1"/>
</dbReference>
<dbReference type="InterPro" id="IPR000718">
    <property type="entry name" value="Peptidase_M13"/>
</dbReference>
<evidence type="ECO:0000313" key="11">
    <source>
        <dbReference type="EMBL" id="CAJ0605829.1"/>
    </source>
</evidence>
<feature type="domain" description="Peptidase M13 N-terminal" evidence="10">
    <location>
        <begin position="54"/>
        <end position="448"/>
    </location>
</feature>
<proteinExistence type="inferred from homology"/>
<dbReference type="Gene3D" id="1.10.1380.10">
    <property type="entry name" value="Neutral endopeptidase , domain2"/>
    <property type="match status" value="1"/>
</dbReference>
<dbReference type="InterPro" id="IPR008753">
    <property type="entry name" value="Peptidase_M13_N"/>
</dbReference>
<dbReference type="GO" id="GO:0004222">
    <property type="term" value="F:metalloendopeptidase activity"/>
    <property type="evidence" value="ECO:0007669"/>
    <property type="project" value="InterPro"/>
</dbReference>
<dbReference type="GO" id="GO:0016485">
    <property type="term" value="P:protein processing"/>
    <property type="evidence" value="ECO:0007669"/>
    <property type="project" value="TreeGrafter"/>
</dbReference>
<dbReference type="CDD" id="cd08662">
    <property type="entry name" value="M13"/>
    <property type="match status" value="1"/>
</dbReference>
<dbReference type="Proteomes" id="UP001176961">
    <property type="component" value="Unassembled WGS sequence"/>
</dbReference>
<feature type="domain" description="Peptidase M13 C-terminal" evidence="9">
    <location>
        <begin position="507"/>
        <end position="705"/>
    </location>
</feature>
<dbReference type="AlphaFoldDB" id="A0AA36H856"/>
<dbReference type="InterPro" id="IPR042089">
    <property type="entry name" value="Peptidase_M13_dom_2"/>
</dbReference>
<dbReference type="InterPro" id="IPR024079">
    <property type="entry name" value="MetalloPept_cat_dom_sf"/>
</dbReference>
<evidence type="ECO:0000256" key="1">
    <source>
        <dbReference type="ARBA" id="ARBA00001947"/>
    </source>
</evidence>
<dbReference type="Pfam" id="PF01431">
    <property type="entry name" value="Peptidase_M13"/>
    <property type="match status" value="1"/>
</dbReference>
<name>A0AA36H856_CYLNA</name>
<keyword evidence="3" id="KW-0645">Protease</keyword>
<dbReference type="PANTHER" id="PTHR11733:SF237">
    <property type="entry name" value="NEPRILYSIN-LIKE 4"/>
    <property type="match status" value="1"/>
</dbReference>
<comment type="cofactor">
    <cofactor evidence="1">
        <name>Zn(2+)</name>
        <dbReference type="ChEBI" id="CHEBI:29105"/>
    </cofactor>
</comment>
<dbReference type="PROSITE" id="PS51885">
    <property type="entry name" value="NEPRILYSIN"/>
    <property type="match status" value="1"/>
</dbReference>
<dbReference type="PRINTS" id="PR00786">
    <property type="entry name" value="NEPRILYSIN"/>
</dbReference>